<dbReference type="Proteomes" id="UP000232722">
    <property type="component" value="Unassembled WGS sequence"/>
</dbReference>
<dbReference type="VEuPathDB" id="FungiDB:RhiirFUN_016982"/>
<accession>A0A2N0NR16</accession>
<protein>
    <recommendedName>
        <fullName evidence="1">DUF7431 domain-containing protein</fullName>
    </recommendedName>
</protein>
<feature type="domain" description="DUF7431" evidence="1">
    <location>
        <begin position="1"/>
        <end position="86"/>
    </location>
</feature>
<dbReference type="InterPro" id="IPR055854">
    <property type="entry name" value="DUF7431"/>
</dbReference>
<evidence type="ECO:0000313" key="2">
    <source>
        <dbReference type="EMBL" id="PKB97004.1"/>
    </source>
</evidence>
<reference evidence="2 3" key="1">
    <citation type="submission" date="2016-04" db="EMBL/GenBank/DDBJ databases">
        <title>Genome analyses suggest a sexual origin of heterokaryosis in a supposedly ancient asexual fungus.</title>
        <authorList>
            <person name="Ropars J."/>
            <person name="Sedzielewska K."/>
            <person name="Noel J."/>
            <person name="Charron P."/>
            <person name="Farinelli L."/>
            <person name="Marton T."/>
            <person name="Kruger M."/>
            <person name="Pelin A."/>
            <person name="Brachmann A."/>
            <person name="Corradi N."/>
        </authorList>
    </citation>
    <scope>NUCLEOTIDE SEQUENCE [LARGE SCALE GENOMIC DNA]</scope>
    <source>
        <strain evidence="2 3">A5</strain>
    </source>
</reference>
<dbReference type="Pfam" id="PF24209">
    <property type="entry name" value="DUF7431"/>
    <property type="match status" value="1"/>
</dbReference>
<dbReference type="EMBL" id="LLXJ01003485">
    <property type="protein sequence ID" value="PKB97004.1"/>
    <property type="molecule type" value="Genomic_DNA"/>
</dbReference>
<dbReference type="AlphaFoldDB" id="A0A2N0NR16"/>
<gene>
    <name evidence="2" type="ORF">RhiirA5_433880</name>
</gene>
<evidence type="ECO:0000313" key="3">
    <source>
        <dbReference type="Proteomes" id="UP000232722"/>
    </source>
</evidence>
<comment type="caution">
    <text evidence="2">The sequence shown here is derived from an EMBL/GenBank/DDBJ whole genome shotgun (WGS) entry which is preliminary data.</text>
</comment>
<proteinExistence type="predicted"/>
<dbReference type="VEuPathDB" id="FungiDB:RhiirA1_528217"/>
<organism evidence="2 3">
    <name type="scientific">Rhizophagus irregularis</name>
    <dbReference type="NCBI Taxonomy" id="588596"/>
    <lineage>
        <taxon>Eukaryota</taxon>
        <taxon>Fungi</taxon>
        <taxon>Fungi incertae sedis</taxon>
        <taxon>Mucoromycota</taxon>
        <taxon>Glomeromycotina</taxon>
        <taxon>Glomeromycetes</taxon>
        <taxon>Glomerales</taxon>
        <taxon>Glomeraceae</taxon>
        <taxon>Rhizophagus</taxon>
    </lineage>
</organism>
<evidence type="ECO:0000259" key="1">
    <source>
        <dbReference type="Pfam" id="PF24209"/>
    </source>
</evidence>
<name>A0A2N0NR16_9GLOM</name>
<reference evidence="2 3" key="2">
    <citation type="submission" date="2017-09" db="EMBL/GenBank/DDBJ databases">
        <title>Extensive intraspecific genome diversity in a model arbuscular mycorrhizal fungus.</title>
        <authorList>
            <person name="Chen E.C."/>
            <person name="Morin E."/>
            <person name="Beaudet D."/>
            <person name="Noel J."/>
            <person name="Ndikumana S."/>
            <person name="Charron P."/>
            <person name="St-Onge C."/>
            <person name="Giorgi J."/>
            <person name="Grigoriev I.V."/>
            <person name="Roux C."/>
            <person name="Martin F.M."/>
            <person name="Corradi N."/>
        </authorList>
    </citation>
    <scope>NUCLEOTIDE SEQUENCE [LARGE SCALE GENOMIC DNA]</scope>
    <source>
        <strain evidence="2 3">A5</strain>
    </source>
</reference>
<feature type="non-terminal residue" evidence="2">
    <location>
        <position position="1"/>
    </location>
</feature>
<sequence>KHYVNLPKFTFCTIVILSNTTPNNSYESFFFKFNKWINPSTFVDFKDPNPRFISLYLSKDDNYNPIFLNQRSKQISIEYIECNCSEINDTCFICNNKRSKISAKQNNIECIIYSISDNIEMSSS</sequence>